<sequence>MPEPTRLLGEALRDLPTPPPPEDGWQRLHAALPEARPHRRHHWLAAAAVLLAAALGSLLLPAPPPSVVTGGPPPTEGDTTPASLAALRAESARWEGLLAGLATPVDSAASAVVEGAINDRIALIDLLLGDAAADSARHALWSERVLLLRDLYRLRQEPAPRLAGADRHSTAAYRML</sequence>
<organism evidence="2 3">
    <name type="scientific">Pseudomarimonas salicorniae</name>
    <dbReference type="NCBI Taxonomy" id="2933270"/>
    <lineage>
        <taxon>Bacteria</taxon>
        <taxon>Pseudomonadati</taxon>
        <taxon>Pseudomonadota</taxon>
        <taxon>Gammaproteobacteria</taxon>
        <taxon>Lysobacterales</taxon>
        <taxon>Lysobacteraceae</taxon>
        <taxon>Pseudomarimonas</taxon>
    </lineage>
</organism>
<reference evidence="2" key="1">
    <citation type="submission" date="2022-04" db="EMBL/GenBank/DDBJ databases">
        <title>Lysobacter sp. CAU 1642 isolated from sea sand.</title>
        <authorList>
            <person name="Kim W."/>
        </authorList>
    </citation>
    <scope>NUCLEOTIDE SEQUENCE</scope>
    <source>
        <strain evidence="2">CAU 1642</strain>
    </source>
</reference>
<evidence type="ECO:0000313" key="3">
    <source>
        <dbReference type="Proteomes" id="UP001431449"/>
    </source>
</evidence>
<comment type="caution">
    <text evidence="2">The sequence shown here is derived from an EMBL/GenBank/DDBJ whole genome shotgun (WGS) entry which is preliminary data.</text>
</comment>
<accession>A0ABT0GCA1</accession>
<gene>
    <name evidence="2" type="ORF">M0G41_00600</name>
</gene>
<evidence type="ECO:0000256" key="1">
    <source>
        <dbReference type="SAM" id="MobiDB-lite"/>
    </source>
</evidence>
<feature type="region of interest" description="Disordered" evidence="1">
    <location>
        <begin position="1"/>
        <end position="22"/>
    </location>
</feature>
<dbReference type="Proteomes" id="UP001431449">
    <property type="component" value="Unassembled WGS sequence"/>
</dbReference>
<dbReference type="RefSeq" id="WP_248204162.1">
    <property type="nucleotide sequence ID" value="NZ_JALNMH010000001.1"/>
</dbReference>
<dbReference type="EMBL" id="JALNMH010000001">
    <property type="protein sequence ID" value="MCK7592164.1"/>
    <property type="molecule type" value="Genomic_DNA"/>
</dbReference>
<name>A0ABT0GCA1_9GAMM</name>
<evidence type="ECO:0000313" key="2">
    <source>
        <dbReference type="EMBL" id="MCK7592164.1"/>
    </source>
</evidence>
<keyword evidence="3" id="KW-1185">Reference proteome</keyword>
<protein>
    <submittedName>
        <fullName evidence="2">Uncharacterized protein</fullName>
    </submittedName>
</protein>
<proteinExistence type="predicted"/>